<dbReference type="InterPro" id="IPR051711">
    <property type="entry name" value="Stress_Response_Reg"/>
</dbReference>
<keyword evidence="9" id="KW-1185">Reference proteome</keyword>
<evidence type="ECO:0000256" key="6">
    <source>
        <dbReference type="SAM" id="MobiDB-lite"/>
    </source>
</evidence>
<dbReference type="GO" id="GO:0005634">
    <property type="term" value="C:nucleus"/>
    <property type="evidence" value="ECO:0007669"/>
    <property type="project" value="UniProtKB-SubCell"/>
</dbReference>
<dbReference type="STRING" id="1160497.A0A1L9VUH0"/>
<dbReference type="PANTHER" id="PTHR47540">
    <property type="entry name" value="THIAMINE REPRESSIBLE GENES REGULATORY PROTEIN THI5"/>
    <property type="match status" value="1"/>
</dbReference>
<dbReference type="CDD" id="cd12148">
    <property type="entry name" value="fungal_TF_MHR"/>
    <property type="match status" value="1"/>
</dbReference>
<gene>
    <name evidence="8" type="ORF">ASPGLDRAFT_163744</name>
</gene>
<dbReference type="SMART" id="SM00906">
    <property type="entry name" value="Fungal_trans"/>
    <property type="match status" value="1"/>
</dbReference>
<keyword evidence="3" id="KW-0238">DNA-binding</keyword>
<evidence type="ECO:0000259" key="7">
    <source>
        <dbReference type="SMART" id="SM00906"/>
    </source>
</evidence>
<evidence type="ECO:0000256" key="5">
    <source>
        <dbReference type="ARBA" id="ARBA00023242"/>
    </source>
</evidence>
<dbReference type="GO" id="GO:0006351">
    <property type="term" value="P:DNA-templated transcription"/>
    <property type="evidence" value="ECO:0007669"/>
    <property type="project" value="InterPro"/>
</dbReference>
<evidence type="ECO:0000256" key="2">
    <source>
        <dbReference type="ARBA" id="ARBA00023015"/>
    </source>
</evidence>
<sequence length="569" mass="63626">MPQDEVSAAFRQNPLVDTDYTFAKSPDGRYWYMGPSSSWSFCRRVLALIGKHMPEANCPPDPWNLDGVAFKLQWKPLGPDQAPEVTNLPPLDYALFLFNNVKFYFGPLFYLIDESDYVRNLHEFYENPATKASESRLWYAQYLLILAFGKAFTGQTAASCSPAGCQYAARAMSLLPGLGLNPSPLLSVQALTLAAVYFQAIDMRVAAFQHIGQALRSCVIEGWHRHMPEDVVGAQHSHRCNITFWVVYMLDREFSALIGAPSSIRDEDITAKLPSQTSDSLDSWNMTLHVRLSRLMARILSTVYGVGQGFDYSLMESMQNILRDLADLSRDLNALLDTHFQGSVSKASRTAIWLILSYHHCAVLTTRPLVMCALHMHIDQVGRNSLRSITLSPQVASFMQSCVDSAQNILRLLRILCDEDLMDAFLPFQLEDAFSSAFVLQLLRAIAPWLFPDDTWSHDVECILNRMISKGNVVAPMRKVELNQLAQIMTPLTSGALHFQSPPQQHTNINDEGGNTDNVPSAVVPDQEGEGESSWDLFMGNPMVGLDQREILDLAARLDVDSLMHTVGI</sequence>
<name>A0A1L9VUH0_ASPGL</name>
<keyword evidence="2" id="KW-0805">Transcription regulation</keyword>
<evidence type="ECO:0000256" key="1">
    <source>
        <dbReference type="ARBA" id="ARBA00004123"/>
    </source>
</evidence>
<feature type="region of interest" description="Disordered" evidence="6">
    <location>
        <begin position="500"/>
        <end position="531"/>
    </location>
</feature>
<dbReference type="EMBL" id="KV878890">
    <property type="protein sequence ID" value="OJJ87527.1"/>
    <property type="molecule type" value="Genomic_DNA"/>
</dbReference>
<organism evidence="8 9">
    <name type="scientific">Aspergillus glaucus CBS 516.65</name>
    <dbReference type="NCBI Taxonomy" id="1160497"/>
    <lineage>
        <taxon>Eukaryota</taxon>
        <taxon>Fungi</taxon>
        <taxon>Dikarya</taxon>
        <taxon>Ascomycota</taxon>
        <taxon>Pezizomycotina</taxon>
        <taxon>Eurotiomycetes</taxon>
        <taxon>Eurotiomycetidae</taxon>
        <taxon>Eurotiales</taxon>
        <taxon>Aspergillaceae</taxon>
        <taxon>Aspergillus</taxon>
        <taxon>Aspergillus subgen. Aspergillus</taxon>
    </lineage>
</organism>
<dbReference type="GO" id="GO:0045944">
    <property type="term" value="P:positive regulation of transcription by RNA polymerase II"/>
    <property type="evidence" value="ECO:0007669"/>
    <property type="project" value="TreeGrafter"/>
</dbReference>
<evidence type="ECO:0000256" key="4">
    <source>
        <dbReference type="ARBA" id="ARBA00023163"/>
    </source>
</evidence>
<keyword evidence="4" id="KW-0804">Transcription</keyword>
<dbReference type="GO" id="GO:0008270">
    <property type="term" value="F:zinc ion binding"/>
    <property type="evidence" value="ECO:0007669"/>
    <property type="project" value="InterPro"/>
</dbReference>
<evidence type="ECO:0000313" key="8">
    <source>
        <dbReference type="EMBL" id="OJJ87527.1"/>
    </source>
</evidence>
<dbReference type="OrthoDB" id="3548654at2759"/>
<feature type="domain" description="Xylanolytic transcriptional activator regulatory" evidence="7">
    <location>
        <begin position="207"/>
        <end position="280"/>
    </location>
</feature>
<dbReference type="GeneID" id="34458814"/>
<dbReference type="PANTHER" id="PTHR47540:SF6">
    <property type="entry name" value="ZN(II)2CYS6 TRANSCRIPTION FACTOR (EUROFUNG)"/>
    <property type="match status" value="1"/>
</dbReference>
<dbReference type="GO" id="GO:0043565">
    <property type="term" value="F:sequence-specific DNA binding"/>
    <property type="evidence" value="ECO:0007669"/>
    <property type="project" value="TreeGrafter"/>
</dbReference>
<dbReference type="InterPro" id="IPR007219">
    <property type="entry name" value="XnlR_reg_dom"/>
</dbReference>
<protein>
    <recommendedName>
        <fullName evidence="7">Xylanolytic transcriptional activator regulatory domain-containing protein</fullName>
    </recommendedName>
</protein>
<evidence type="ECO:0000256" key="3">
    <source>
        <dbReference type="ARBA" id="ARBA00023125"/>
    </source>
</evidence>
<dbReference type="VEuPathDB" id="FungiDB:ASPGLDRAFT_163744"/>
<feature type="compositionally biased region" description="Polar residues" evidence="6">
    <location>
        <begin position="501"/>
        <end position="519"/>
    </location>
</feature>
<reference evidence="9" key="1">
    <citation type="journal article" date="2017" name="Genome Biol.">
        <title>Comparative genomics reveals high biological diversity and specific adaptations in the industrially and medically important fungal genus Aspergillus.</title>
        <authorList>
            <person name="de Vries R.P."/>
            <person name="Riley R."/>
            <person name="Wiebenga A."/>
            <person name="Aguilar-Osorio G."/>
            <person name="Amillis S."/>
            <person name="Uchima C.A."/>
            <person name="Anderluh G."/>
            <person name="Asadollahi M."/>
            <person name="Askin M."/>
            <person name="Barry K."/>
            <person name="Battaglia E."/>
            <person name="Bayram O."/>
            <person name="Benocci T."/>
            <person name="Braus-Stromeyer S.A."/>
            <person name="Caldana C."/>
            <person name="Canovas D."/>
            <person name="Cerqueira G.C."/>
            <person name="Chen F."/>
            <person name="Chen W."/>
            <person name="Choi C."/>
            <person name="Clum A."/>
            <person name="Dos Santos R.A."/>
            <person name="Damasio A.R."/>
            <person name="Diallinas G."/>
            <person name="Emri T."/>
            <person name="Fekete E."/>
            <person name="Flipphi M."/>
            <person name="Freyberg S."/>
            <person name="Gallo A."/>
            <person name="Gournas C."/>
            <person name="Habgood R."/>
            <person name="Hainaut M."/>
            <person name="Harispe M.L."/>
            <person name="Henrissat B."/>
            <person name="Hilden K.S."/>
            <person name="Hope R."/>
            <person name="Hossain A."/>
            <person name="Karabika E."/>
            <person name="Karaffa L."/>
            <person name="Karanyi Z."/>
            <person name="Krasevec N."/>
            <person name="Kuo A."/>
            <person name="Kusch H."/>
            <person name="LaButti K."/>
            <person name="Lagendijk E.L."/>
            <person name="Lapidus A."/>
            <person name="Levasseur A."/>
            <person name="Lindquist E."/>
            <person name="Lipzen A."/>
            <person name="Logrieco A.F."/>
            <person name="MacCabe A."/>
            <person name="Maekelae M.R."/>
            <person name="Malavazi I."/>
            <person name="Melin P."/>
            <person name="Meyer V."/>
            <person name="Mielnichuk N."/>
            <person name="Miskei M."/>
            <person name="Molnar A.P."/>
            <person name="Mule G."/>
            <person name="Ngan C.Y."/>
            <person name="Orejas M."/>
            <person name="Orosz E."/>
            <person name="Ouedraogo J.P."/>
            <person name="Overkamp K.M."/>
            <person name="Park H.-S."/>
            <person name="Perrone G."/>
            <person name="Piumi F."/>
            <person name="Punt P.J."/>
            <person name="Ram A.F."/>
            <person name="Ramon A."/>
            <person name="Rauscher S."/>
            <person name="Record E."/>
            <person name="Riano-Pachon D.M."/>
            <person name="Robert V."/>
            <person name="Roehrig J."/>
            <person name="Ruller R."/>
            <person name="Salamov A."/>
            <person name="Salih N.S."/>
            <person name="Samson R.A."/>
            <person name="Sandor E."/>
            <person name="Sanguinetti M."/>
            <person name="Schuetze T."/>
            <person name="Sepcic K."/>
            <person name="Shelest E."/>
            <person name="Sherlock G."/>
            <person name="Sophianopoulou V."/>
            <person name="Squina F.M."/>
            <person name="Sun H."/>
            <person name="Susca A."/>
            <person name="Todd R.B."/>
            <person name="Tsang A."/>
            <person name="Unkles S.E."/>
            <person name="van de Wiele N."/>
            <person name="van Rossen-Uffink D."/>
            <person name="Oliveira J.V."/>
            <person name="Vesth T.C."/>
            <person name="Visser J."/>
            <person name="Yu J.-H."/>
            <person name="Zhou M."/>
            <person name="Andersen M.R."/>
            <person name="Archer D.B."/>
            <person name="Baker S.E."/>
            <person name="Benoit I."/>
            <person name="Brakhage A.A."/>
            <person name="Braus G.H."/>
            <person name="Fischer R."/>
            <person name="Frisvad J.C."/>
            <person name="Goldman G.H."/>
            <person name="Houbraken J."/>
            <person name="Oakley B."/>
            <person name="Pocsi I."/>
            <person name="Scazzocchio C."/>
            <person name="Seiboth B."/>
            <person name="vanKuyk P.A."/>
            <person name="Wortman J."/>
            <person name="Dyer P.S."/>
            <person name="Grigoriev I.V."/>
        </authorList>
    </citation>
    <scope>NUCLEOTIDE SEQUENCE [LARGE SCALE GENOMIC DNA]</scope>
    <source>
        <strain evidence="9">CBS 516.65</strain>
    </source>
</reference>
<dbReference type="AlphaFoldDB" id="A0A1L9VUH0"/>
<dbReference type="Proteomes" id="UP000184300">
    <property type="component" value="Unassembled WGS sequence"/>
</dbReference>
<dbReference type="RefSeq" id="XP_022404210.1">
    <property type="nucleotide sequence ID" value="XM_022542553.1"/>
</dbReference>
<keyword evidence="5" id="KW-0539">Nucleus</keyword>
<comment type="subcellular location">
    <subcellularLocation>
        <location evidence="1">Nucleus</location>
    </subcellularLocation>
</comment>
<accession>A0A1L9VUH0</accession>
<proteinExistence type="predicted"/>
<evidence type="ECO:0000313" key="9">
    <source>
        <dbReference type="Proteomes" id="UP000184300"/>
    </source>
</evidence>
<dbReference type="Pfam" id="PF04082">
    <property type="entry name" value="Fungal_trans"/>
    <property type="match status" value="1"/>
</dbReference>